<dbReference type="PANTHER" id="PTHR24421:SF10">
    <property type="entry name" value="NITRATE_NITRITE SENSOR PROTEIN NARQ"/>
    <property type="match status" value="1"/>
</dbReference>
<dbReference type="SUPFAM" id="SSF55874">
    <property type="entry name" value="ATPase domain of HSP90 chaperone/DNA topoisomerase II/histidine kinase"/>
    <property type="match status" value="1"/>
</dbReference>
<evidence type="ECO:0000313" key="12">
    <source>
        <dbReference type="Proteomes" id="UP000552864"/>
    </source>
</evidence>
<evidence type="ECO:0000256" key="3">
    <source>
        <dbReference type="ARBA" id="ARBA00022553"/>
    </source>
</evidence>
<dbReference type="CDD" id="cd16917">
    <property type="entry name" value="HATPase_UhpB-NarQ-NarX-like"/>
    <property type="match status" value="1"/>
</dbReference>
<feature type="domain" description="Histidine kinase" evidence="10">
    <location>
        <begin position="69"/>
        <end position="262"/>
    </location>
</feature>
<proteinExistence type="predicted"/>
<keyword evidence="12" id="KW-1185">Reference proteome</keyword>
<sequence>MQDPNQQIVIVIIAIIAVLLFFGILFLIMTWAYNNRRLQMEADKQQMKYDFDRQLLQSRLEIQEETFNHISQEIHDHVGQLLSLAKVQLSIIEETGIFNHGSIREARSTVGMALTELRDIAKGLSTERVQSLSLTENIDQLVKRINRSGVLEVQLTYEESENGVRDNKKLILFRMVQEVLQNVIKHANATQVQVECKCTTSQVLLSIHDNGTGFNVAETLKENRGLGLQHIMSRTAVMSGTVNITSRPECGTHITIIIPHVPE</sequence>
<dbReference type="Gene3D" id="1.20.5.1930">
    <property type="match status" value="1"/>
</dbReference>
<keyword evidence="9" id="KW-0812">Transmembrane</keyword>
<evidence type="ECO:0000313" key="11">
    <source>
        <dbReference type="EMBL" id="NLR82511.1"/>
    </source>
</evidence>
<dbReference type="PANTHER" id="PTHR24421">
    <property type="entry name" value="NITRATE/NITRITE SENSOR PROTEIN NARX-RELATED"/>
    <property type="match status" value="1"/>
</dbReference>
<keyword evidence="3" id="KW-0597">Phosphoprotein</keyword>
<keyword evidence="5" id="KW-0547">Nucleotide-binding</keyword>
<reference evidence="11 12" key="1">
    <citation type="submission" date="2020-04" db="EMBL/GenBank/DDBJ databases">
        <authorList>
            <person name="Yin C."/>
        </authorList>
    </citation>
    <scope>NUCLEOTIDE SEQUENCE [LARGE SCALE GENOMIC DNA]</scope>
    <source>
        <strain evidence="11 12">Ak56</strain>
    </source>
</reference>
<dbReference type="GO" id="GO:0000155">
    <property type="term" value="F:phosphorelay sensor kinase activity"/>
    <property type="evidence" value="ECO:0007669"/>
    <property type="project" value="InterPro"/>
</dbReference>
<dbReference type="Pfam" id="PF02518">
    <property type="entry name" value="HATPase_c"/>
    <property type="match status" value="1"/>
</dbReference>
<dbReference type="GO" id="GO:0046983">
    <property type="term" value="F:protein dimerization activity"/>
    <property type="evidence" value="ECO:0007669"/>
    <property type="project" value="InterPro"/>
</dbReference>
<evidence type="ECO:0000256" key="7">
    <source>
        <dbReference type="ARBA" id="ARBA00022840"/>
    </source>
</evidence>
<evidence type="ECO:0000256" key="1">
    <source>
        <dbReference type="ARBA" id="ARBA00000085"/>
    </source>
</evidence>
<keyword evidence="9" id="KW-0472">Membrane</keyword>
<dbReference type="Proteomes" id="UP000552864">
    <property type="component" value="Unassembled WGS sequence"/>
</dbReference>
<comment type="caution">
    <text evidence="11">The sequence shown here is derived from an EMBL/GenBank/DDBJ whole genome shotgun (WGS) entry which is preliminary data.</text>
</comment>
<dbReference type="GO" id="GO:0016020">
    <property type="term" value="C:membrane"/>
    <property type="evidence" value="ECO:0007669"/>
    <property type="project" value="InterPro"/>
</dbReference>
<evidence type="ECO:0000256" key="9">
    <source>
        <dbReference type="SAM" id="Phobius"/>
    </source>
</evidence>
<name>A0A847SKT3_9BACT</name>
<gene>
    <name evidence="11" type="ORF">HGH91_28095</name>
</gene>
<keyword evidence="6" id="KW-0418">Kinase</keyword>
<dbReference type="Pfam" id="PF07730">
    <property type="entry name" value="HisKA_3"/>
    <property type="match status" value="1"/>
</dbReference>
<dbReference type="InterPro" id="IPR050482">
    <property type="entry name" value="Sensor_HK_TwoCompSys"/>
</dbReference>
<evidence type="ECO:0000256" key="5">
    <source>
        <dbReference type="ARBA" id="ARBA00022741"/>
    </source>
</evidence>
<keyword evidence="9" id="KW-1133">Transmembrane helix</keyword>
<organism evidence="11 12">
    <name type="scientific">Chitinophaga eiseniae</name>
    <dbReference type="NCBI Taxonomy" id="634771"/>
    <lineage>
        <taxon>Bacteria</taxon>
        <taxon>Pseudomonadati</taxon>
        <taxon>Bacteroidota</taxon>
        <taxon>Chitinophagia</taxon>
        <taxon>Chitinophagales</taxon>
        <taxon>Chitinophagaceae</taxon>
        <taxon>Chitinophaga</taxon>
    </lineage>
</organism>
<evidence type="ECO:0000256" key="8">
    <source>
        <dbReference type="ARBA" id="ARBA00023012"/>
    </source>
</evidence>
<dbReference type="InterPro" id="IPR036890">
    <property type="entry name" value="HATPase_C_sf"/>
</dbReference>
<evidence type="ECO:0000259" key="10">
    <source>
        <dbReference type="PROSITE" id="PS50109"/>
    </source>
</evidence>
<dbReference type="PROSITE" id="PS50109">
    <property type="entry name" value="HIS_KIN"/>
    <property type="match status" value="1"/>
</dbReference>
<evidence type="ECO:0000256" key="2">
    <source>
        <dbReference type="ARBA" id="ARBA00012438"/>
    </source>
</evidence>
<protein>
    <recommendedName>
        <fullName evidence="2">histidine kinase</fullName>
        <ecNumber evidence="2">2.7.13.3</ecNumber>
    </recommendedName>
</protein>
<accession>A0A847SKT3</accession>
<keyword evidence="8" id="KW-0902">Two-component regulatory system</keyword>
<evidence type="ECO:0000256" key="4">
    <source>
        <dbReference type="ARBA" id="ARBA00022679"/>
    </source>
</evidence>
<dbReference type="Gene3D" id="3.30.565.10">
    <property type="entry name" value="Histidine kinase-like ATPase, C-terminal domain"/>
    <property type="match status" value="1"/>
</dbReference>
<keyword evidence="4" id="KW-0808">Transferase</keyword>
<comment type="catalytic activity">
    <reaction evidence="1">
        <text>ATP + protein L-histidine = ADP + protein N-phospho-L-histidine.</text>
        <dbReference type="EC" id="2.7.13.3"/>
    </reaction>
</comment>
<dbReference type="EMBL" id="JABAHZ010000010">
    <property type="protein sequence ID" value="NLR82511.1"/>
    <property type="molecule type" value="Genomic_DNA"/>
</dbReference>
<dbReference type="GO" id="GO:0005524">
    <property type="term" value="F:ATP binding"/>
    <property type="evidence" value="ECO:0007669"/>
    <property type="project" value="UniProtKB-KW"/>
</dbReference>
<dbReference type="InterPro" id="IPR005467">
    <property type="entry name" value="His_kinase_dom"/>
</dbReference>
<keyword evidence="7" id="KW-0067">ATP-binding</keyword>
<feature type="transmembrane region" description="Helical" evidence="9">
    <location>
        <begin position="6"/>
        <end position="33"/>
    </location>
</feature>
<dbReference type="InterPro" id="IPR003594">
    <property type="entry name" value="HATPase_dom"/>
</dbReference>
<evidence type="ECO:0000256" key="6">
    <source>
        <dbReference type="ARBA" id="ARBA00022777"/>
    </source>
</evidence>
<dbReference type="EC" id="2.7.13.3" evidence="2"/>
<dbReference type="SMART" id="SM00387">
    <property type="entry name" value="HATPase_c"/>
    <property type="match status" value="1"/>
</dbReference>
<dbReference type="RefSeq" id="WP_168742581.1">
    <property type="nucleotide sequence ID" value="NZ_JABAHZ010000010.1"/>
</dbReference>
<dbReference type="InterPro" id="IPR011712">
    <property type="entry name" value="Sig_transdc_His_kin_sub3_dim/P"/>
</dbReference>
<dbReference type="AlphaFoldDB" id="A0A847SKT3"/>